<reference evidence="7 8" key="1">
    <citation type="journal article" date="2013" name="PLoS Genet.">
        <title>Genomic mechanisms accounting for the adaptation to parasitism in nematode-trapping fungi.</title>
        <authorList>
            <person name="Meerupati T."/>
            <person name="Andersson K.M."/>
            <person name="Friman E."/>
            <person name="Kumar D."/>
            <person name="Tunlid A."/>
            <person name="Ahren D."/>
        </authorList>
    </citation>
    <scope>NUCLEOTIDE SEQUENCE [LARGE SCALE GENOMIC DNA]</scope>
    <source>
        <strain evidence="7 8">CBS 200.50</strain>
    </source>
</reference>
<evidence type="ECO:0000256" key="5">
    <source>
        <dbReference type="ARBA" id="ARBA00023002"/>
    </source>
</evidence>
<dbReference type="PROSITE" id="PS00862">
    <property type="entry name" value="OX2_COVAL_FAD"/>
    <property type="match status" value="1"/>
</dbReference>
<keyword evidence="3" id="KW-0285">Flavoprotein</keyword>
<dbReference type="InterPro" id="IPR016166">
    <property type="entry name" value="FAD-bd_PCMH"/>
</dbReference>
<dbReference type="InterPro" id="IPR006094">
    <property type="entry name" value="Oxid_FAD_bind_N"/>
</dbReference>
<dbReference type="EMBL" id="AQGS01000598">
    <property type="protein sequence ID" value="EPS37893.1"/>
    <property type="molecule type" value="Genomic_DNA"/>
</dbReference>
<sequence>MQYTREGTKYQQQDYTFFNEQYATSTHQKDHDMNPSLIVQPKGDDDVVKTILWAQKNNVAVAVKSGGHQYSGASSTGGKNIQLDLSNTYKDMMVFNPNGNTDKTYVYAGVSNQLKDFNAYLTHNGLFVPHGQCAYVCVGGHAQTGGYGQLGRSFGLFGDHIRTIRMFDYNGKLQEVTKDSDAELFYAILGGSPGNFGIITHYVVEVHQATDYMGTVVGPNKFKGPHYFKGLWLYSPDVLKQLLTYVAKMSDDANFPRNYDLCVSVLSTDFPVSILFPELADASVMEKVLAKIKSHFADEFLSYLNGRFPAIIVVYAQWCPFSKTDVYDTTVDNWFAQFRALGGLLDDLSLSQQEADSNMADITGLWIFPKEREFNLPYVKRTYATNMRNLSTNGWVDTVVQRLDLIYNENNYLQGNEGERGYERYLSCKLSVQIQNYGGKFAKFTTNKDNGTSYSWRDSSMVQTLDCFHNDDDKSKAYAEQWAAKNDTLMNGASGLFSPVDKRVLWGSWGDWNLGDEKVWKCYYEDEAMYQKVGAQRAKWDPNGTFTPNPFAVTAFKG</sequence>
<gene>
    <name evidence="7" type="ORF">H072_8364</name>
</gene>
<dbReference type="PANTHER" id="PTHR42973">
    <property type="entry name" value="BINDING OXIDOREDUCTASE, PUTATIVE (AFU_ORTHOLOGUE AFUA_1G17690)-RELATED"/>
    <property type="match status" value="1"/>
</dbReference>
<dbReference type="GO" id="GO:0016491">
    <property type="term" value="F:oxidoreductase activity"/>
    <property type="evidence" value="ECO:0007669"/>
    <property type="project" value="UniProtKB-KW"/>
</dbReference>
<dbReference type="InterPro" id="IPR036318">
    <property type="entry name" value="FAD-bd_PCMH-like_sf"/>
</dbReference>
<reference evidence="8" key="2">
    <citation type="submission" date="2013-04" db="EMBL/GenBank/DDBJ databases">
        <title>Genomic mechanisms accounting for the adaptation to parasitism in nematode-trapping fungi.</title>
        <authorList>
            <person name="Ahren D.G."/>
        </authorList>
    </citation>
    <scope>NUCLEOTIDE SEQUENCE [LARGE SCALE GENOMIC DNA]</scope>
    <source>
        <strain evidence="8">CBS 200.50</strain>
    </source>
</reference>
<evidence type="ECO:0000313" key="7">
    <source>
        <dbReference type="EMBL" id="EPS37893.1"/>
    </source>
</evidence>
<dbReference type="Pfam" id="PF01565">
    <property type="entry name" value="FAD_binding_4"/>
    <property type="match status" value="1"/>
</dbReference>
<proteinExistence type="inferred from homology"/>
<comment type="caution">
    <text evidence="7">The sequence shown here is derived from an EMBL/GenBank/DDBJ whole genome shotgun (WGS) entry which is preliminary data.</text>
</comment>
<accession>S8BF65</accession>
<dbReference type="InterPro" id="IPR050416">
    <property type="entry name" value="FAD-linked_Oxidoreductase"/>
</dbReference>
<organism evidence="7 8">
    <name type="scientific">Dactylellina haptotyla (strain CBS 200.50)</name>
    <name type="common">Nematode-trapping fungus</name>
    <name type="synonym">Monacrosporium haptotylum</name>
    <dbReference type="NCBI Taxonomy" id="1284197"/>
    <lineage>
        <taxon>Eukaryota</taxon>
        <taxon>Fungi</taxon>
        <taxon>Dikarya</taxon>
        <taxon>Ascomycota</taxon>
        <taxon>Pezizomycotina</taxon>
        <taxon>Orbiliomycetes</taxon>
        <taxon>Orbiliales</taxon>
        <taxon>Orbiliaceae</taxon>
        <taxon>Dactylellina</taxon>
    </lineage>
</organism>
<dbReference type="PANTHER" id="PTHR42973:SF39">
    <property type="entry name" value="FAD-BINDING PCMH-TYPE DOMAIN-CONTAINING PROTEIN"/>
    <property type="match status" value="1"/>
</dbReference>
<evidence type="ECO:0000256" key="3">
    <source>
        <dbReference type="ARBA" id="ARBA00022630"/>
    </source>
</evidence>
<comment type="similarity">
    <text evidence="2">Belongs to the oxygen-dependent FAD-linked oxidoreductase family.</text>
</comment>
<dbReference type="OMA" id="TYKDMMV"/>
<dbReference type="eggNOG" id="ENOG502QUMR">
    <property type="taxonomic scope" value="Eukaryota"/>
</dbReference>
<evidence type="ECO:0000256" key="1">
    <source>
        <dbReference type="ARBA" id="ARBA00001974"/>
    </source>
</evidence>
<dbReference type="Proteomes" id="UP000015100">
    <property type="component" value="Unassembled WGS sequence"/>
</dbReference>
<dbReference type="OrthoDB" id="415825at2759"/>
<dbReference type="GO" id="GO:0071949">
    <property type="term" value="F:FAD binding"/>
    <property type="evidence" value="ECO:0007669"/>
    <property type="project" value="InterPro"/>
</dbReference>
<dbReference type="STRING" id="1284197.S8BF65"/>
<dbReference type="Gene3D" id="3.30.465.10">
    <property type="match status" value="1"/>
</dbReference>
<protein>
    <recommendedName>
        <fullName evidence="6">FAD-binding PCMH-type domain-containing protein</fullName>
    </recommendedName>
</protein>
<dbReference type="PROSITE" id="PS51387">
    <property type="entry name" value="FAD_PCMH"/>
    <property type="match status" value="1"/>
</dbReference>
<evidence type="ECO:0000256" key="4">
    <source>
        <dbReference type="ARBA" id="ARBA00022827"/>
    </source>
</evidence>
<evidence type="ECO:0000256" key="2">
    <source>
        <dbReference type="ARBA" id="ARBA00005466"/>
    </source>
</evidence>
<dbReference type="SUPFAM" id="SSF56176">
    <property type="entry name" value="FAD-binding/transporter-associated domain-like"/>
    <property type="match status" value="1"/>
</dbReference>
<evidence type="ECO:0000313" key="8">
    <source>
        <dbReference type="Proteomes" id="UP000015100"/>
    </source>
</evidence>
<evidence type="ECO:0000259" key="6">
    <source>
        <dbReference type="PROSITE" id="PS51387"/>
    </source>
</evidence>
<keyword evidence="4" id="KW-0274">FAD</keyword>
<name>S8BF65_DACHA</name>
<keyword evidence="5" id="KW-0560">Oxidoreductase</keyword>
<dbReference type="InterPro" id="IPR006093">
    <property type="entry name" value="Oxy_OxRdtase_FAD_BS"/>
</dbReference>
<dbReference type="AlphaFoldDB" id="S8BF65"/>
<dbReference type="InterPro" id="IPR016169">
    <property type="entry name" value="FAD-bd_PCMH_sub2"/>
</dbReference>
<comment type="cofactor">
    <cofactor evidence="1">
        <name>FAD</name>
        <dbReference type="ChEBI" id="CHEBI:57692"/>
    </cofactor>
</comment>
<keyword evidence="8" id="KW-1185">Reference proteome</keyword>
<feature type="domain" description="FAD-binding PCMH-type" evidence="6">
    <location>
        <begin position="31"/>
        <end position="209"/>
    </location>
</feature>
<dbReference type="HOGENOM" id="CLU_040056_0_0_1"/>